<accession>A0AAV2TWN6</accession>
<dbReference type="EMBL" id="CAXLJL010000756">
    <property type="protein sequence ID" value="CAL5140657.1"/>
    <property type="molecule type" value="Genomic_DNA"/>
</dbReference>
<protein>
    <submittedName>
        <fullName evidence="1">Uncharacterized protein</fullName>
    </submittedName>
</protein>
<reference evidence="1" key="1">
    <citation type="submission" date="2024-06" db="EMBL/GenBank/DDBJ databases">
        <authorList>
            <person name="Liu X."/>
            <person name="Lenzi L."/>
            <person name="Haldenby T S."/>
            <person name="Uol C."/>
        </authorList>
    </citation>
    <scope>NUCLEOTIDE SEQUENCE</scope>
</reference>
<evidence type="ECO:0000313" key="1">
    <source>
        <dbReference type="EMBL" id="CAL5140657.1"/>
    </source>
</evidence>
<name>A0AAV2TWN6_CALDB</name>
<comment type="caution">
    <text evidence="1">The sequence shown here is derived from an EMBL/GenBank/DDBJ whole genome shotgun (WGS) entry which is preliminary data.</text>
</comment>
<sequence>MEALLTEISVVREDCMGRMERVKQAEGDLMKAIEDIRKELEHWPAFAKESLNLVCDEKQKSLSSIVDQLHQVHSKVEVNDACTRISSLLEYERQILTKYFTYVKNDAESNSLVNPFT</sequence>
<gene>
    <name evidence="1" type="ORF">CDAUBV1_LOCUS15954</name>
</gene>
<evidence type="ECO:0000313" key="2">
    <source>
        <dbReference type="Proteomes" id="UP001497525"/>
    </source>
</evidence>
<dbReference type="AlphaFoldDB" id="A0AAV2TWN6"/>
<proteinExistence type="predicted"/>
<dbReference type="Proteomes" id="UP001497525">
    <property type="component" value="Unassembled WGS sequence"/>
</dbReference>
<organism evidence="1 2">
    <name type="scientific">Calicophoron daubneyi</name>
    <name type="common">Rumen fluke</name>
    <name type="synonym">Paramphistomum daubneyi</name>
    <dbReference type="NCBI Taxonomy" id="300641"/>
    <lineage>
        <taxon>Eukaryota</taxon>
        <taxon>Metazoa</taxon>
        <taxon>Spiralia</taxon>
        <taxon>Lophotrochozoa</taxon>
        <taxon>Platyhelminthes</taxon>
        <taxon>Trematoda</taxon>
        <taxon>Digenea</taxon>
        <taxon>Plagiorchiida</taxon>
        <taxon>Pronocephalata</taxon>
        <taxon>Paramphistomoidea</taxon>
        <taxon>Paramphistomidae</taxon>
        <taxon>Calicophoron</taxon>
    </lineage>
</organism>